<proteinExistence type="predicted"/>
<reference evidence="1" key="1">
    <citation type="submission" date="2023-05" db="EMBL/GenBank/DDBJ databases">
        <authorList>
            <consortium name="ELIXIR-Norway"/>
        </authorList>
    </citation>
    <scope>NUCLEOTIDE SEQUENCE</scope>
</reference>
<evidence type="ECO:0000313" key="2">
    <source>
        <dbReference type="Proteomes" id="UP001162501"/>
    </source>
</evidence>
<accession>A0AC59YL18</accession>
<evidence type="ECO:0000313" key="1">
    <source>
        <dbReference type="EMBL" id="CAM9795676.1"/>
    </source>
</evidence>
<name>A0AC59YL18_RANTA</name>
<dbReference type="EMBL" id="OX596102">
    <property type="protein sequence ID" value="CAM9795676.1"/>
    <property type="molecule type" value="Genomic_DNA"/>
</dbReference>
<organism evidence="1 2">
    <name type="scientific">Rangifer tarandus platyrhynchus</name>
    <name type="common">Svalbard reindeer</name>
    <dbReference type="NCBI Taxonomy" id="3082113"/>
    <lineage>
        <taxon>Eukaryota</taxon>
        <taxon>Metazoa</taxon>
        <taxon>Chordata</taxon>
        <taxon>Craniata</taxon>
        <taxon>Vertebrata</taxon>
        <taxon>Euteleostomi</taxon>
        <taxon>Mammalia</taxon>
        <taxon>Eutheria</taxon>
        <taxon>Laurasiatheria</taxon>
        <taxon>Artiodactyla</taxon>
        <taxon>Ruminantia</taxon>
        <taxon>Pecora</taxon>
        <taxon>Cervidae</taxon>
        <taxon>Odocoileinae</taxon>
        <taxon>Rangifer</taxon>
    </lineage>
</organism>
<sequence length="104" mass="11217">MEDGPREPHSLDLLWPLPGAQQSVGLPVCPRVAVTAKTQMVAKKTGRRMEVDPISSIAAERPRHCRGGSSADGMHFPKQLSGETLPPTPIPVTMTDPQSTLLRP</sequence>
<protein>
    <submittedName>
        <fullName evidence="1">Uncharacterized protein</fullName>
    </submittedName>
</protein>
<dbReference type="Proteomes" id="UP001162501">
    <property type="component" value="Chromosome 18"/>
</dbReference>
<reference evidence="1" key="2">
    <citation type="submission" date="2025-03" db="EMBL/GenBank/DDBJ databases">
        <authorList>
            <consortium name="ELIXIR-Norway"/>
            <consortium name="Elixir Norway"/>
        </authorList>
    </citation>
    <scope>NUCLEOTIDE SEQUENCE</scope>
</reference>
<gene>
    <name evidence="1" type="ORF">MRATA1EN22A_LOCUS7561</name>
</gene>